<reference evidence="1 2" key="1">
    <citation type="journal article" date="2007" name="Virology">
        <title>Sequence and annotation of the 314-kb MT325 and the 321-kb FR483 viruses that infect Chlorella Pbi.</title>
        <authorList>
            <person name="Fitzgerald L.A."/>
            <person name="Graves M.V."/>
            <person name="Li X."/>
            <person name="Feldblyum T."/>
            <person name="Hartigan J."/>
            <person name="Van Etten J.L."/>
        </authorList>
    </citation>
    <scope>NUCLEOTIDE SEQUENCE [LARGE SCALE GENOMIC DNA]</scope>
    <source>
        <strain evidence="1 2">MT325</strain>
    </source>
</reference>
<name>A7IUX8_PBCVM</name>
<dbReference type="EMBL" id="DQ491001">
    <property type="protein sequence ID" value="ABT14152.1"/>
    <property type="molecule type" value="Genomic_DNA"/>
</dbReference>
<organism evidence="1 2">
    <name type="scientific">Paramecium bursaria Chlorella virus MT325</name>
    <name type="common">PBCV-MT325</name>
    <dbReference type="NCBI Taxonomy" id="346932"/>
    <lineage>
        <taxon>Viruses</taxon>
        <taxon>Varidnaviria</taxon>
        <taxon>Bamfordvirae</taxon>
        <taxon>Nucleocytoviricota</taxon>
        <taxon>Megaviricetes</taxon>
        <taxon>Algavirales</taxon>
        <taxon>Phycodnaviridae</taxon>
        <taxon>Chlorovirus</taxon>
        <taxon>Chlorovirus conductrix</taxon>
        <taxon>Paramecium bursaria Chlorella virus A1</taxon>
    </lineage>
</organism>
<protein>
    <submittedName>
        <fullName evidence="1">Uncharacterized protein m598L</fullName>
    </submittedName>
</protein>
<gene>
    <name evidence="1" type="primary">m598L</name>
    <name evidence="1" type="ORF">MT325_m598L</name>
</gene>
<evidence type="ECO:0000313" key="1">
    <source>
        <dbReference type="EMBL" id="ABT14152.1"/>
    </source>
</evidence>
<dbReference type="Proteomes" id="UP000246715">
    <property type="component" value="Segment"/>
</dbReference>
<accession>A7IUX8</accession>
<sequence>MVLEELVYEGHKVSLHSIGYLEVVCLDRGHHVLNHLDDFSAESHCSLVCLVWYATKKTFFIVFLSICHLTQ</sequence>
<proteinExistence type="predicted"/>
<evidence type="ECO:0000313" key="2">
    <source>
        <dbReference type="Proteomes" id="UP000246715"/>
    </source>
</evidence>
<organismHost>
    <name type="scientific">Paramecium bursaria</name>
    <dbReference type="NCBI Taxonomy" id="74790"/>
</organismHost>